<name>A0A9E7G9U8_9LILI</name>
<dbReference type="Proteomes" id="UP001055439">
    <property type="component" value="Chromosome 6"/>
</dbReference>
<gene>
    <name evidence="2" type="ORF">MUK42_22027</name>
</gene>
<evidence type="ECO:0000313" key="3">
    <source>
        <dbReference type="Proteomes" id="UP001055439"/>
    </source>
</evidence>
<evidence type="ECO:0000313" key="2">
    <source>
        <dbReference type="EMBL" id="URE10410.1"/>
    </source>
</evidence>
<protein>
    <submittedName>
        <fullName evidence="2">Uncharacterized protein</fullName>
    </submittedName>
</protein>
<dbReference type="AlphaFoldDB" id="A0A9E7G9U8"/>
<sequence length="103" mass="11186">MSFFSTGFEAEERCGFPWPKRQHHRGLGNPSVGDWRGGAPDAGFGMGAIQQSKQAAVERHGRGNGVFGGNQLASRCEPKPCLVKKPKVWSSFPVPVTTIFPDD</sequence>
<dbReference type="EMBL" id="CP097508">
    <property type="protein sequence ID" value="URE10410.1"/>
    <property type="molecule type" value="Genomic_DNA"/>
</dbReference>
<feature type="region of interest" description="Disordered" evidence="1">
    <location>
        <begin position="19"/>
        <end position="43"/>
    </location>
</feature>
<accession>A0A9E7G9U8</accession>
<reference evidence="2" key="1">
    <citation type="submission" date="2022-05" db="EMBL/GenBank/DDBJ databases">
        <title>The Musa troglodytarum L. genome provides insights into the mechanism of non-climacteric behaviour and enrichment of carotenoids.</title>
        <authorList>
            <person name="Wang J."/>
        </authorList>
    </citation>
    <scope>NUCLEOTIDE SEQUENCE</scope>
    <source>
        <tissue evidence="2">Leaf</tissue>
    </source>
</reference>
<organism evidence="2 3">
    <name type="scientific">Musa troglodytarum</name>
    <name type="common">fe'i banana</name>
    <dbReference type="NCBI Taxonomy" id="320322"/>
    <lineage>
        <taxon>Eukaryota</taxon>
        <taxon>Viridiplantae</taxon>
        <taxon>Streptophyta</taxon>
        <taxon>Embryophyta</taxon>
        <taxon>Tracheophyta</taxon>
        <taxon>Spermatophyta</taxon>
        <taxon>Magnoliopsida</taxon>
        <taxon>Liliopsida</taxon>
        <taxon>Zingiberales</taxon>
        <taxon>Musaceae</taxon>
        <taxon>Musa</taxon>
    </lineage>
</organism>
<proteinExistence type="predicted"/>
<keyword evidence="3" id="KW-1185">Reference proteome</keyword>
<evidence type="ECO:0000256" key="1">
    <source>
        <dbReference type="SAM" id="MobiDB-lite"/>
    </source>
</evidence>